<evidence type="ECO:0000313" key="3">
    <source>
        <dbReference type="Proteomes" id="UP000199054"/>
    </source>
</evidence>
<dbReference type="Proteomes" id="UP000199054">
    <property type="component" value="Unassembled WGS sequence"/>
</dbReference>
<keyword evidence="3" id="KW-1185">Reference proteome</keyword>
<dbReference type="InterPro" id="IPR011739">
    <property type="entry name" value="GTA_rcc01693"/>
</dbReference>
<organism evidence="2 3">
    <name type="scientific">Paracoccus alcaliphilus</name>
    <dbReference type="NCBI Taxonomy" id="34002"/>
    <lineage>
        <taxon>Bacteria</taxon>
        <taxon>Pseudomonadati</taxon>
        <taxon>Pseudomonadota</taxon>
        <taxon>Alphaproteobacteria</taxon>
        <taxon>Rhodobacterales</taxon>
        <taxon>Paracoccaceae</taxon>
        <taxon>Paracoccus</taxon>
    </lineage>
</organism>
<dbReference type="EMBL" id="FODE01000006">
    <property type="protein sequence ID" value="SEN41117.1"/>
    <property type="molecule type" value="Genomic_DNA"/>
</dbReference>
<dbReference type="RefSeq" id="WP_090610996.1">
    <property type="nucleotide sequence ID" value="NZ_CP067124.1"/>
</dbReference>
<gene>
    <name evidence="2" type="ORF">SAMN04489859_100691</name>
</gene>
<name>A0A1H8GC90_9RHOB</name>
<feature type="region of interest" description="Disordered" evidence="1">
    <location>
        <begin position="59"/>
        <end position="82"/>
    </location>
</feature>
<protein>
    <recommendedName>
        <fullName evidence="4">Phage tail assembly chaperone protein, TAC</fullName>
    </recommendedName>
</protein>
<proteinExistence type="predicted"/>
<accession>A0A1H8GC90</accession>
<dbReference type="OrthoDB" id="7582980at2"/>
<evidence type="ECO:0000256" key="1">
    <source>
        <dbReference type="SAM" id="MobiDB-lite"/>
    </source>
</evidence>
<dbReference type="Pfam" id="PF09550">
    <property type="entry name" value="Phage_TAC_6"/>
    <property type="match status" value="1"/>
</dbReference>
<evidence type="ECO:0008006" key="4">
    <source>
        <dbReference type="Google" id="ProtNLM"/>
    </source>
</evidence>
<dbReference type="AlphaFoldDB" id="A0A1H8GC90"/>
<dbReference type="InterPro" id="IPR019056">
    <property type="entry name" value="Phage_TAC_6"/>
</dbReference>
<dbReference type="NCBIfam" id="TIGR02216">
    <property type="entry name" value="phage_TIGR02216"/>
    <property type="match status" value="1"/>
</dbReference>
<reference evidence="2 3" key="1">
    <citation type="submission" date="2016-10" db="EMBL/GenBank/DDBJ databases">
        <authorList>
            <person name="de Groot N.N."/>
        </authorList>
    </citation>
    <scope>NUCLEOTIDE SEQUENCE [LARGE SCALE GENOMIC DNA]</scope>
    <source>
        <strain evidence="2 3">DSM 8512</strain>
    </source>
</reference>
<evidence type="ECO:0000313" key="2">
    <source>
        <dbReference type="EMBL" id="SEN41117.1"/>
    </source>
</evidence>
<dbReference type="STRING" id="34002.SAMN04489859_100691"/>
<sequence>MSRAGRGLDWAGLMRVGLHGLGLRPTEFWALTPAELAAILGIEAFSPPMNRQRLAELEARFPDRPAGADGTDNGMRGQQDGE</sequence>